<evidence type="ECO:0000313" key="2">
    <source>
        <dbReference type="Proteomes" id="UP000254208"/>
    </source>
</evidence>
<dbReference type="EMBL" id="UGTZ01000001">
    <property type="protein sequence ID" value="SUC31112.1"/>
    <property type="molecule type" value="Genomic_DNA"/>
</dbReference>
<reference evidence="1 2" key="1">
    <citation type="submission" date="2018-06" db="EMBL/GenBank/DDBJ databases">
        <authorList>
            <consortium name="Pathogen Informatics"/>
            <person name="Doyle S."/>
        </authorList>
    </citation>
    <scope>NUCLEOTIDE SEQUENCE [LARGE SCALE GENOMIC DNA]</scope>
    <source>
        <strain evidence="1 2">NCTC11801</strain>
    </source>
</reference>
<dbReference type="AlphaFoldDB" id="A0A379FR63"/>
<dbReference type="GeneID" id="93672977"/>
<gene>
    <name evidence="1" type="ORF">NCTC11801_02059</name>
</gene>
<dbReference type="Proteomes" id="UP000254208">
    <property type="component" value="Unassembled WGS sequence"/>
</dbReference>
<name>A0A379FR63_PRORE</name>
<proteinExistence type="predicted"/>
<evidence type="ECO:0000313" key="1">
    <source>
        <dbReference type="EMBL" id="SUC31112.1"/>
    </source>
</evidence>
<dbReference type="RefSeq" id="WP_115167124.1">
    <property type="nucleotide sequence ID" value="NZ_ABEXOC020000001.1"/>
</dbReference>
<protein>
    <submittedName>
        <fullName evidence="1">Uncharacterized protein</fullName>
    </submittedName>
</protein>
<organism evidence="1 2">
    <name type="scientific">Providencia rettgeri</name>
    <dbReference type="NCBI Taxonomy" id="587"/>
    <lineage>
        <taxon>Bacteria</taxon>
        <taxon>Pseudomonadati</taxon>
        <taxon>Pseudomonadota</taxon>
        <taxon>Gammaproteobacteria</taxon>
        <taxon>Enterobacterales</taxon>
        <taxon>Morganellaceae</taxon>
        <taxon>Providencia</taxon>
    </lineage>
</organism>
<accession>A0A379FR63</accession>
<sequence length="131" mass="15024">MYTKILRVLCVLLLILLAFIIGVSINFSKKPTLIDGAKQTVVDFMHQPKAADMRNVKFYSHGSMMGHKVVGDVCGEVFTFKDDLPYKYKRFIVEVAANHEGQCVFSIPLFDFEGEMIPEPDFQKIWDNRCQ</sequence>